<name>A0A6M0RFR2_9CYAN</name>
<dbReference type="SUPFAM" id="SSF53328">
    <property type="entry name" value="Formyltransferase"/>
    <property type="match status" value="1"/>
</dbReference>
<keyword evidence="3" id="KW-1185">Reference proteome</keyword>
<evidence type="ECO:0000259" key="1">
    <source>
        <dbReference type="Pfam" id="PF00551"/>
    </source>
</evidence>
<dbReference type="AlphaFoldDB" id="A0A6M0RFR2"/>
<protein>
    <recommendedName>
        <fullName evidence="1">Formyl transferase N-terminal domain-containing protein</fullName>
    </recommendedName>
</protein>
<dbReference type="Gene3D" id="3.40.50.170">
    <property type="entry name" value="Formyl transferase, N-terminal domain"/>
    <property type="match status" value="1"/>
</dbReference>
<dbReference type="InterPro" id="IPR002376">
    <property type="entry name" value="Formyl_transf_N"/>
</dbReference>
<evidence type="ECO:0000313" key="2">
    <source>
        <dbReference type="EMBL" id="NEZ54471.1"/>
    </source>
</evidence>
<dbReference type="RefSeq" id="WP_163696098.1">
    <property type="nucleotide sequence ID" value="NZ_QXHD01000003.1"/>
</dbReference>
<dbReference type="Proteomes" id="UP000481033">
    <property type="component" value="Unassembled WGS sequence"/>
</dbReference>
<feature type="domain" description="Formyl transferase N-terminal" evidence="1">
    <location>
        <begin position="140"/>
        <end position="209"/>
    </location>
</feature>
<gene>
    <name evidence="2" type="ORF">DXZ20_01935</name>
</gene>
<evidence type="ECO:0000313" key="3">
    <source>
        <dbReference type="Proteomes" id="UP000481033"/>
    </source>
</evidence>
<organism evidence="2 3">
    <name type="scientific">Adonisia turfae CCMR0081</name>
    <dbReference type="NCBI Taxonomy" id="2292702"/>
    <lineage>
        <taxon>Bacteria</taxon>
        <taxon>Bacillati</taxon>
        <taxon>Cyanobacteriota</taxon>
        <taxon>Adonisia</taxon>
        <taxon>Adonisia turfae</taxon>
    </lineage>
</organism>
<proteinExistence type="predicted"/>
<dbReference type="InterPro" id="IPR036477">
    <property type="entry name" value="Formyl_transf_N_sf"/>
</dbReference>
<comment type="caution">
    <text evidence="2">The sequence shown here is derived from an EMBL/GenBank/DDBJ whole genome shotgun (WGS) entry which is preliminary data.</text>
</comment>
<dbReference type="EMBL" id="QXHD01000003">
    <property type="protein sequence ID" value="NEZ54471.1"/>
    <property type="molecule type" value="Genomic_DNA"/>
</dbReference>
<sequence>MQKMGVYLLTDASILCSYLTSRWWTRFEKHPEFRGVVVREKRPDVSILQARHAFHTRYAGQHKLSADQWQELIELYPKISEAEQATIQAIVNTHGLCSDAVSHHPDTIFLDDDVNSETARQWLQSITQTASLPWLFSCIGQLFKPQWVDTLAGCLVNSHTAVLPYARGIYTIENIAATQDIVAFRQAAGFTIHYIDAQVDTGAIIRAERVVDPFRFKTLWDLKAYLYMSSFDCYINTAEVMLNCPETVPAGIIPDPALRGKNFKSKDFSAAKRYEAETGYLAMKEIVRLSA</sequence>
<dbReference type="Pfam" id="PF00551">
    <property type="entry name" value="Formyl_trans_N"/>
    <property type="match status" value="1"/>
</dbReference>
<reference evidence="2 3" key="1">
    <citation type="journal article" date="2020" name="Microb. Ecol.">
        <title>Ecogenomics of the Marine Benthic Filamentous Cyanobacterium Adonisia.</title>
        <authorList>
            <person name="Walter J.M."/>
            <person name="Coutinho F.H."/>
            <person name="Leomil L."/>
            <person name="Hargreaves P.I."/>
            <person name="Campeao M.E."/>
            <person name="Vieira V.V."/>
            <person name="Silva B.S."/>
            <person name="Fistarol G.O."/>
            <person name="Salomon P.S."/>
            <person name="Sawabe T."/>
            <person name="Mino S."/>
            <person name="Hosokawa M."/>
            <person name="Miyashita H."/>
            <person name="Maruyama F."/>
            <person name="van Verk M.C."/>
            <person name="Dutilh B.E."/>
            <person name="Thompson C.C."/>
            <person name="Thompson F.L."/>
        </authorList>
    </citation>
    <scope>NUCLEOTIDE SEQUENCE [LARGE SCALE GENOMIC DNA]</scope>
    <source>
        <strain evidence="2 3">CCMR0081</strain>
    </source>
</reference>
<accession>A0A6M0RFR2</accession>